<dbReference type="FunFam" id="3.40.309.10:FF:000018">
    <property type="entry name" value="Alpha-aminoadipic semialdehyde dehydrogenase"/>
    <property type="match status" value="1"/>
</dbReference>
<evidence type="ECO:0000256" key="5">
    <source>
        <dbReference type="PROSITE-ProRule" id="PRU10007"/>
    </source>
</evidence>
<gene>
    <name evidence="8" type="ORF">KUO17_00905</name>
</gene>
<sequence>MVDGLLARLGVPASAYTDGNHPVHTPIDGSAIASVHLESKAQVLGKIEQAEQAFLAWRNVPAPRRGELIRLFGEVLREHKAQLGELVSIEAGKITQEGLGEVQEMIDICDFAVGLSRQLYGLTIASERPGHHMRETWHPLGVVGVISAFNFPVAVWAWNTTLALVCGNAVIWKPSEKTPLTALACQALFEKALKAFGEAPQGLAQLIIGDRDAGQVLVDDPRVPLVSATGSTRMGREVGPRVAARFGRSILELGGNNAMILAPSADLDLAVRGILFSAVGTAGQRCTTLRRLIVHRSIKDEVVARVKAAYAKVRIGDPRQDNLVGPLIDKGSFTAMQDALARARDEGGSVFGGERQLQQQYPNAYYVTPAIVEMPGQTEVVRHETFAPILYVLAYDEFDEALRLNNEVPQGLSSCIFTTDLREAERFQSAAGSDCGIANVNIGTSGAEIGGAFGGEKETGGGRESGSDSWKAYMRRQTNTVNYSRELPLAQGIVFD</sequence>
<dbReference type="PROSITE" id="PS00687">
    <property type="entry name" value="ALDEHYDE_DEHYDR_GLU"/>
    <property type="match status" value="1"/>
</dbReference>
<feature type="domain" description="Aldehyde dehydrogenase" evidence="7">
    <location>
        <begin position="20"/>
        <end position="478"/>
    </location>
</feature>
<protein>
    <submittedName>
        <fullName evidence="8">Aldehyde dehydrogenase family protein</fullName>
    </submittedName>
</protein>
<dbReference type="AlphaFoldDB" id="A0A9Q3ACS4"/>
<dbReference type="InterPro" id="IPR015590">
    <property type="entry name" value="Aldehyde_DH_dom"/>
</dbReference>
<reference evidence="8" key="1">
    <citation type="journal article" date="2022" name="Int. J. Syst. Evol. Microbiol.">
        <title>Pseudomonas aegrilactucae sp. nov. and Pseudomonas morbosilactucae sp. nov., pathogens causing bacterial rot of lettuce in Japan.</title>
        <authorList>
            <person name="Sawada H."/>
            <person name="Fujikawa T."/>
            <person name="Satou M."/>
        </authorList>
    </citation>
    <scope>NUCLEOTIDE SEQUENCE</scope>
    <source>
        <strain evidence="8">MAFF 301350</strain>
    </source>
</reference>
<evidence type="ECO:0000256" key="6">
    <source>
        <dbReference type="RuleBase" id="RU003345"/>
    </source>
</evidence>
<feature type="active site" evidence="5">
    <location>
        <position position="252"/>
    </location>
</feature>
<dbReference type="CDD" id="cd07130">
    <property type="entry name" value="ALDH_F7_AASADH"/>
    <property type="match status" value="1"/>
</dbReference>
<dbReference type="InterPro" id="IPR029510">
    <property type="entry name" value="Ald_DH_CS_GLU"/>
</dbReference>
<comment type="caution">
    <text evidence="8">The sequence shown here is derived from an EMBL/GenBank/DDBJ whole genome shotgun (WGS) entry which is preliminary data.</text>
</comment>
<dbReference type="EMBL" id="JAHTBI010000001">
    <property type="protein sequence ID" value="MBV6285620.1"/>
    <property type="molecule type" value="Genomic_DNA"/>
</dbReference>
<proteinExistence type="inferred from homology"/>
<name>A0A9Q3ACS4_9PSED</name>
<reference evidence="8" key="2">
    <citation type="journal article" date="2023" name="Plant Pathol.">
        <title>Dismantling and reorganizing Pseudomonas marginalis sensu#lato.</title>
        <authorList>
            <person name="Sawada H."/>
            <person name="Fujikawa T."/>
            <person name="Satou M."/>
        </authorList>
    </citation>
    <scope>NUCLEOTIDE SEQUENCE</scope>
    <source>
        <strain evidence="8">MAFF 301350</strain>
    </source>
</reference>
<comment type="similarity">
    <text evidence="1 6">Belongs to the aldehyde dehydrogenase family.</text>
</comment>
<evidence type="ECO:0000256" key="3">
    <source>
        <dbReference type="ARBA" id="ARBA00023002"/>
    </source>
</evidence>
<evidence type="ECO:0000256" key="2">
    <source>
        <dbReference type="ARBA" id="ARBA00011881"/>
    </source>
</evidence>
<dbReference type="PANTHER" id="PTHR43521">
    <property type="entry name" value="ALPHA-AMINOADIPIC SEMIALDEHYDE DEHYDROGENASE"/>
    <property type="match status" value="1"/>
</dbReference>
<keyword evidence="4" id="KW-0520">NAD</keyword>
<accession>A0A9Q3ACS4</accession>
<keyword evidence="9" id="KW-1185">Reference proteome</keyword>
<dbReference type="RefSeq" id="WP_217973170.1">
    <property type="nucleotide sequence ID" value="NZ_JAHTBI010000001.1"/>
</dbReference>
<evidence type="ECO:0000259" key="7">
    <source>
        <dbReference type="Pfam" id="PF00171"/>
    </source>
</evidence>
<evidence type="ECO:0000313" key="8">
    <source>
        <dbReference type="EMBL" id="MBV6285620.1"/>
    </source>
</evidence>
<dbReference type="InterPro" id="IPR044638">
    <property type="entry name" value="ALDH7A1-like"/>
</dbReference>
<dbReference type="Proteomes" id="UP001106592">
    <property type="component" value="Unassembled WGS sequence"/>
</dbReference>
<dbReference type="GO" id="GO:0004029">
    <property type="term" value="F:aldehyde dehydrogenase (NAD+) activity"/>
    <property type="evidence" value="ECO:0007669"/>
    <property type="project" value="InterPro"/>
</dbReference>
<evidence type="ECO:0000256" key="1">
    <source>
        <dbReference type="ARBA" id="ARBA00009986"/>
    </source>
</evidence>
<dbReference type="PANTHER" id="PTHR43521:SF1">
    <property type="entry name" value="ALPHA-AMINOADIPIC SEMIALDEHYDE DEHYDROGENASE"/>
    <property type="match status" value="1"/>
</dbReference>
<comment type="subunit">
    <text evidence="2">Homotetramer.</text>
</comment>
<dbReference type="Pfam" id="PF00171">
    <property type="entry name" value="Aldedh"/>
    <property type="match status" value="1"/>
</dbReference>
<evidence type="ECO:0000313" key="9">
    <source>
        <dbReference type="Proteomes" id="UP001106592"/>
    </source>
</evidence>
<keyword evidence="3 6" id="KW-0560">Oxidoreductase</keyword>
<organism evidence="8 9">
    <name type="scientific">Pseudomonas aegrilactucae</name>
    <dbReference type="NCBI Taxonomy" id="2854028"/>
    <lineage>
        <taxon>Bacteria</taxon>
        <taxon>Pseudomonadati</taxon>
        <taxon>Pseudomonadota</taxon>
        <taxon>Gammaproteobacteria</taxon>
        <taxon>Pseudomonadales</taxon>
        <taxon>Pseudomonadaceae</taxon>
        <taxon>Pseudomonas</taxon>
    </lineage>
</organism>
<evidence type="ECO:0000256" key="4">
    <source>
        <dbReference type="ARBA" id="ARBA00023027"/>
    </source>
</evidence>